<dbReference type="Pfam" id="PF00288">
    <property type="entry name" value="GHMP_kinases_N"/>
    <property type="match status" value="1"/>
</dbReference>
<proteinExistence type="inferred from homology"/>
<accession>A0A5C4S1A1</accession>
<dbReference type="PANTHER" id="PTHR43527:SF2">
    <property type="entry name" value="4-DIPHOSPHOCYTIDYL-2-C-METHYL-D-ERYTHRITOL KINASE, CHLOROPLASTIC"/>
    <property type="match status" value="1"/>
</dbReference>
<evidence type="ECO:0000256" key="6">
    <source>
        <dbReference type="ARBA" id="ARBA00022777"/>
    </source>
</evidence>
<organism evidence="12 13">
    <name type="scientific">Prosthecochloris vibrioformis</name>
    <name type="common">Chlorobium vibrioforme</name>
    <dbReference type="NCBI Taxonomy" id="1098"/>
    <lineage>
        <taxon>Bacteria</taxon>
        <taxon>Pseudomonadati</taxon>
        <taxon>Chlorobiota</taxon>
        <taxon>Chlorobiia</taxon>
        <taxon>Chlorobiales</taxon>
        <taxon>Chlorobiaceae</taxon>
        <taxon>Prosthecochloris</taxon>
    </lineage>
</organism>
<feature type="domain" description="GHMP kinase C-terminal" evidence="11">
    <location>
        <begin position="216"/>
        <end position="274"/>
    </location>
</feature>
<feature type="active site" evidence="9">
    <location>
        <position position="11"/>
    </location>
</feature>
<comment type="catalytic activity">
    <reaction evidence="9">
        <text>4-CDP-2-C-methyl-D-erythritol + ATP = 4-CDP-2-C-methyl-D-erythritol 2-phosphate + ADP + H(+)</text>
        <dbReference type="Rhea" id="RHEA:18437"/>
        <dbReference type="ChEBI" id="CHEBI:15378"/>
        <dbReference type="ChEBI" id="CHEBI:30616"/>
        <dbReference type="ChEBI" id="CHEBI:57823"/>
        <dbReference type="ChEBI" id="CHEBI:57919"/>
        <dbReference type="ChEBI" id="CHEBI:456216"/>
        <dbReference type="EC" id="2.7.1.148"/>
    </reaction>
</comment>
<evidence type="ECO:0000256" key="4">
    <source>
        <dbReference type="ARBA" id="ARBA00022679"/>
    </source>
</evidence>
<dbReference type="GO" id="GO:0019288">
    <property type="term" value="P:isopentenyl diphosphate biosynthetic process, methylerythritol 4-phosphate pathway"/>
    <property type="evidence" value="ECO:0007669"/>
    <property type="project" value="UniProtKB-UniRule"/>
</dbReference>
<evidence type="ECO:0000259" key="10">
    <source>
        <dbReference type="Pfam" id="PF00288"/>
    </source>
</evidence>
<dbReference type="SUPFAM" id="SSF54211">
    <property type="entry name" value="Ribosomal protein S5 domain 2-like"/>
    <property type="match status" value="1"/>
</dbReference>
<dbReference type="SUPFAM" id="SSF55060">
    <property type="entry name" value="GHMP Kinase, C-terminal domain"/>
    <property type="match status" value="1"/>
</dbReference>
<dbReference type="InterPro" id="IPR020568">
    <property type="entry name" value="Ribosomal_Su5_D2-typ_SF"/>
</dbReference>
<sequence>MESITRRAFAKINVGLLITGKRPDGYHTLETVFAPIAWYDELTVSPAGELSMTTSIPDLPTDDTNLCMRAARALGDAAGTGSGAAIHLDKQVPFGAGLGGGSSDAALTLRLLDRLWGLDTPRDELHRIAVTLGADVSYFLGSGGLAYASGIGDELEEPGLSLPFAVVTVFPGEHISTVWAYRNFYSRFERTVPDLRQALHALCTDGDRSVLPLFENDFEPAVVDNFPVVGVALDELREQGCFYASLSGSGSAVFGLFDDEASAENAAAELGRRYRVSYTPPSFTMS</sequence>
<reference evidence="12 13" key="1">
    <citation type="submission" date="2019-05" db="EMBL/GenBank/DDBJ databases">
        <title>Draft Whole-Genome sequence of the green sulfur bacterium Prosthecochloris vibrioformis DSM 260.</title>
        <authorList>
            <person name="Meyer T.E."/>
            <person name="Kyndt J.A."/>
        </authorList>
    </citation>
    <scope>NUCLEOTIDE SEQUENCE [LARGE SCALE GENOMIC DNA]</scope>
    <source>
        <strain evidence="12 13">DSM 260</strain>
    </source>
</reference>
<dbReference type="RefSeq" id="WP_139626260.1">
    <property type="nucleotide sequence ID" value="NZ_VDCI01000002.1"/>
</dbReference>
<keyword evidence="9" id="KW-0414">Isoprene biosynthesis</keyword>
<dbReference type="NCBIfam" id="TIGR00154">
    <property type="entry name" value="ispE"/>
    <property type="match status" value="1"/>
</dbReference>
<evidence type="ECO:0000256" key="7">
    <source>
        <dbReference type="ARBA" id="ARBA00022840"/>
    </source>
</evidence>
<dbReference type="Gene3D" id="3.30.70.890">
    <property type="entry name" value="GHMP kinase, C-terminal domain"/>
    <property type="match status" value="1"/>
</dbReference>
<evidence type="ECO:0000256" key="8">
    <source>
        <dbReference type="ARBA" id="ARBA00032554"/>
    </source>
</evidence>
<name>A0A5C4S1A1_PROVB</name>
<comment type="pathway">
    <text evidence="9">Isoprenoid biosynthesis; isopentenyl diphosphate biosynthesis via DXP pathway; isopentenyl diphosphate from 1-deoxy-D-xylulose 5-phosphate: step 3/6.</text>
</comment>
<evidence type="ECO:0000313" key="13">
    <source>
        <dbReference type="Proteomes" id="UP000309544"/>
    </source>
</evidence>
<evidence type="ECO:0000256" key="5">
    <source>
        <dbReference type="ARBA" id="ARBA00022741"/>
    </source>
</evidence>
<keyword evidence="13" id="KW-1185">Reference proteome</keyword>
<dbReference type="InterPro" id="IPR014721">
    <property type="entry name" value="Ribsml_uS5_D2-typ_fold_subgr"/>
</dbReference>
<evidence type="ECO:0000256" key="3">
    <source>
        <dbReference type="ARBA" id="ARBA00017473"/>
    </source>
</evidence>
<keyword evidence="6 9" id="KW-0418">Kinase</keyword>
<feature type="binding site" evidence="9">
    <location>
        <begin position="93"/>
        <end position="103"/>
    </location>
    <ligand>
        <name>ATP</name>
        <dbReference type="ChEBI" id="CHEBI:30616"/>
    </ligand>
</feature>
<dbReference type="Gene3D" id="3.30.230.10">
    <property type="match status" value="1"/>
</dbReference>
<keyword evidence="5 9" id="KW-0547">Nucleotide-binding</keyword>
<dbReference type="HAMAP" id="MF_00061">
    <property type="entry name" value="IspE"/>
    <property type="match status" value="1"/>
</dbReference>
<dbReference type="GO" id="GO:0005524">
    <property type="term" value="F:ATP binding"/>
    <property type="evidence" value="ECO:0007669"/>
    <property type="project" value="UniProtKB-UniRule"/>
</dbReference>
<dbReference type="AlphaFoldDB" id="A0A5C4S1A1"/>
<dbReference type="GO" id="GO:0016114">
    <property type="term" value="P:terpenoid biosynthetic process"/>
    <property type="evidence" value="ECO:0007669"/>
    <property type="project" value="UniProtKB-UniRule"/>
</dbReference>
<feature type="active site" evidence="9">
    <location>
        <position position="135"/>
    </location>
</feature>
<gene>
    <name evidence="9" type="primary">ispE</name>
    <name evidence="12" type="ORF">FGF68_03320</name>
</gene>
<comment type="similarity">
    <text evidence="1 9">Belongs to the GHMP kinase family. IspE subfamily.</text>
</comment>
<dbReference type="InterPro" id="IPR006204">
    <property type="entry name" value="GHMP_kinase_N_dom"/>
</dbReference>
<comment type="function">
    <text evidence="9">Catalyzes the phosphorylation of the position 2 hydroxy group of 4-diphosphocytidyl-2C-methyl-D-erythritol.</text>
</comment>
<keyword evidence="7 9" id="KW-0067">ATP-binding</keyword>
<dbReference type="UniPathway" id="UPA00056">
    <property type="reaction ID" value="UER00094"/>
</dbReference>
<dbReference type="InterPro" id="IPR013750">
    <property type="entry name" value="GHMP_kinase_C_dom"/>
</dbReference>
<evidence type="ECO:0000256" key="2">
    <source>
        <dbReference type="ARBA" id="ARBA00012052"/>
    </source>
</evidence>
<protein>
    <recommendedName>
        <fullName evidence="3 9">4-diphosphocytidyl-2-C-methyl-D-erythritol kinase</fullName>
        <shortName evidence="9">CMK</shortName>
        <ecNumber evidence="2 9">2.7.1.148</ecNumber>
    </recommendedName>
    <alternativeName>
        <fullName evidence="8 9">4-(cytidine-5'-diphospho)-2-C-methyl-D-erythritol kinase</fullName>
    </alternativeName>
</protein>
<dbReference type="InterPro" id="IPR036554">
    <property type="entry name" value="GHMP_kinase_C_sf"/>
</dbReference>
<dbReference type="InterPro" id="IPR004424">
    <property type="entry name" value="IspE"/>
</dbReference>
<comment type="caution">
    <text evidence="12">The sequence shown here is derived from an EMBL/GenBank/DDBJ whole genome shotgun (WGS) entry which is preliminary data.</text>
</comment>
<dbReference type="Proteomes" id="UP000309544">
    <property type="component" value="Unassembled WGS sequence"/>
</dbReference>
<keyword evidence="4 9" id="KW-0808">Transferase</keyword>
<dbReference type="PANTHER" id="PTHR43527">
    <property type="entry name" value="4-DIPHOSPHOCYTIDYL-2-C-METHYL-D-ERYTHRITOL KINASE, CHLOROPLASTIC"/>
    <property type="match status" value="1"/>
</dbReference>
<evidence type="ECO:0000256" key="9">
    <source>
        <dbReference type="HAMAP-Rule" id="MF_00061"/>
    </source>
</evidence>
<dbReference type="Pfam" id="PF08544">
    <property type="entry name" value="GHMP_kinases_C"/>
    <property type="match status" value="1"/>
</dbReference>
<evidence type="ECO:0000256" key="1">
    <source>
        <dbReference type="ARBA" id="ARBA00009684"/>
    </source>
</evidence>
<evidence type="ECO:0000313" key="12">
    <source>
        <dbReference type="EMBL" id="TNJ37266.1"/>
    </source>
</evidence>
<dbReference type="GO" id="GO:0050515">
    <property type="term" value="F:4-(cytidine 5'-diphospho)-2-C-methyl-D-erythritol kinase activity"/>
    <property type="evidence" value="ECO:0007669"/>
    <property type="project" value="UniProtKB-UniRule"/>
</dbReference>
<evidence type="ECO:0000259" key="11">
    <source>
        <dbReference type="Pfam" id="PF08544"/>
    </source>
</evidence>
<feature type="domain" description="GHMP kinase N-terminal" evidence="10">
    <location>
        <begin position="65"/>
        <end position="139"/>
    </location>
</feature>
<dbReference type="PIRSF" id="PIRSF010376">
    <property type="entry name" value="IspE"/>
    <property type="match status" value="1"/>
</dbReference>
<dbReference type="EC" id="2.7.1.148" evidence="2 9"/>
<dbReference type="EMBL" id="VDCI01000002">
    <property type="protein sequence ID" value="TNJ37266.1"/>
    <property type="molecule type" value="Genomic_DNA"/>
</dbReference>